<protein>
    <submittedName>
        <fullName evidence="2">Uncharacterized protein</fullName>
    </submittedName>
</protein>
<evidence type="ECO:0000313" key="2">
    <source>
        <dbReference type="EMBL" id="MFC5006513.1"/>
    </source>
</evidence>
<keyword evidence="3" id="KW-1185">Reference proteome</keyword>
<evidence type="ECO:0000256" key="1">
    <source>
        <dbReference type="SAM" id="MobiDB-lite"/>
    </source>
</evidence>
<dbReference type="EMBL" id="JBHSIU010000105">
    <property type="protein sequence ID" value="MFC5006513.1"/>
    <property type="molecule type" value="Genomic_DNA"/>
</dbReference>
<proteinExistence type="predicted"/>
<reference evidence="3" key="1">
    <citation type="journal article" date="2019" name="Int. J. Syst. Evol. Microbiol.">
        <title>The Global Catalogue of Microorganisms (GCM) 10K type strain sequencing project: providing services to taxonomists for standard genome sequencing and annotation.</title>
        <authorList>
            <consortium name="The Broad Institute Genomics Platform"/>
            <consortium name="The Broad Institute Genome Sequencing Center for Infectious Disease"/>
            <person name="Wu L."/>
            <person name="Ma J."/>
        </authorList>
    </citation>
    <scope>NUCLEOTIDE SEQUENCE [LARGE SCALE GENOMIC DNA]</scope>
    <source>
        <strain evidence="3">CGMCC 4.7152</strain>
    </source>
</reference>
<sequence>MRRKLQDIADAPGNEATARSGVHRSLPGFAGQVNAAKEPARAFLEEIGLPAPSTDVLSYAEVVGFFRTHLSPTDAGQEGVVLRKRLRSGDLFHLAVVTTDGEPVVDPATGQKISYVPKARSCDPELTELFGDRDMIIFD</sequence>
<gene>
    <name evidence="2" type="ORF">ACFPIJ_52925</name>
</gene>
<accession>A0ABV9WHJ7</accession>
<comment type="caution">
    <text evidence="2">The sequence shown here is derived from an EMBL/GenBank/DDBJ whole genome shotgun (WGS) entry which is preliminary data.</text>
</comment>
<dbReference type="Proteomes" id="UP001595912">
    <property type="component" value="Unassembled WGS sequence"/>
</dbReference>
<feature type="region of interest" description="Disordered" evidence="1">
    <location>
        <begin position="1"/>
        <end position="21"/>
    </location>
</feature>
<evidence type="ECO:0000313" key="3">
    <source>
        <dbReference type="Proteomes" id="UP001595912"/>
    </source>
</evidence>
<organism evidence="2 3">
    <name type="scientific">Dactylosporangium cerinum</name>
    <dbReference type="NCBI Taxonomy" id="1434730"/>
    <lineage>
        <taxon>Bacteria</taxon>
        <taxon>Bacillati</taxon>
        <taxon>Actinomycetota</taxon>
        <taxon>Actinomycetes</taxon>
        <taxon>Micromonosporales</taxon>
        <taxon>Micromonosporaceae</taxon>
        <taxon>Dactylosporangium</taxon>
    </lineage>
</organism>
<dbReference type="RefSeq" id="WP_380127138.1">
    <property type="nucleotide sequence ID" value="NZ_JBHSIU010000105.1"/>
</dbReference>
<name>A0ABV9WHJ7_9ACTN</name>